<dbReference type="InterPro" id="IPR000014">
    <property type="entry name" value="PAS"/>
</dbReference>
<evidence type="ECO:0000256" key="2">
    <source>
        <dbReference type="ARBA" id="ARBA00022553"/>
    </source>
</evidence>
<dbReference type="Pfam" id="PF00989">
    <property type="entry name" value="PAS"/>
    <property type="match status" value="1"/>
</dbReference>
<keyword evidence="4" id="KW-0479">Metal-binding</keyword>
<name>A0A4U0SMX1_9ACTN</name>
<dbReference type="SUPFAM" id="SSF81606">
    <property type="entry name" value="PP2C-like"/>
    <property type="match status" value="1"/>
</dbReference>
<evidence type="ECO:0000256" key="4">
    <source>
        <dbReference type="ARBA" id="ARBA00022723"/>
    </source>
</evidence>
<keyword evidence="11" id="KW-0464">Manganese</keyword>
<evidence type="ECO:0000313" key="17">
    <source>
        <dbReference type="EMBL" id="TKA10458.1"/>
    </source>
</evidence>
<dbReference type="OrthoDB" id="118142at2"/>
<dbReference type="GO" id="GO:0046872">
    <property type="term" value="F:metal ion binding"/>
    <property type="evidence" value="ECO:0007669"/>
    <property type="project" value="UniProtKB-KW"/>
</dbReference>
<evidence type="ECO:0000256" key="11">
    <source>
        <dbReference type="ARBA" id="ARBA00023211"/>
    </source>
</evidence>
<comment type="caution">
    <text evidence="17">The sequence shown here is derived from an EMBL/GenBank/DDBJ whole genome shotgun (WGS) entry which is preliminary data.</text>
</comment>
<comment type="function">
    <text evidence="13">Primarily acts as an independent SigF regulator that is sensitive to the osmosensory signal, mediating the cross talk of PknD with the SigF regulon. Possesses both phosphatase and kinase activities. The kinase domain functions as a classic anti-sigma factor-like kinase to phosphorylate the anti-anti-sigma factor domain at the canonical regulatory site, and the phosphatase domain antagonizes this activity.</text>
</comment>
<dbReference type="Pfam" id="PF07228">
    <property type="entry name" value="SpoIIE"/>
    <property type="match status" value="1"/>
</dbReference>
<dbReference type="AlphaFoldDB" id="A0A4U0SMX1"/>
<evidence type="ECO:0000256" key="3">
    <source>
        <dbReference type="ARBA" id="ARBA00022679"/>
    </source>
</evidence>
<dbReference type="InterPro" id="IPR052016">
    <property type="entry name" value="Bact_Sigma-Reg"/>
</dbReference>
<keyword evidence="6" id="KW-0418">Kinase</keyword>
<dbReference type="EC" id="3.1.3.16" evidence="1"/>
<reference evidence="17 18" key="1">
    <citation type="submission" date="2019-04" db="EMBL/GenBank/DDBJ databases">
        <title>Streptomyces oryziradicis sp. nov., a novel actinomycete isolated from rhizosphere soil of rice (Oryza sativa L.).</title>
        <authorList>
            <person name="Li C."/>
        </authorList>
    </citation>
    <scope>NUCLEOTIDE SEQUENCE [LARGE SCALE GENOMIC DNA]</scope>
    <source>
        <strain evidence="17 18">NEAU-C40</strain>
    </source>
</reference>
<gene>
    <name evidence="17" type="ORF">FCI23_17425</name>
</gene>
<dbReference type="InterPro" id="IPR013767">
    <property type="entry name" value="PAS_fold"/>
</dbReference>
<comment type="catalytic activity">
    <reaction evidence="12">
        <text>O-phospho-L-seryl-[protein] + H2O = L-seryl-[protein] + phosphate</text>
        <dbReference type="Rhea" id="RHEA:20629"/>
        <dbReference type="Rhea" id="RHEA-COMP:9863"/>
        <dbReference type="Rhea" id="RHEA-COMP:11604"/>
        <dbReference type="ChEBI" id="CHEBI:15377"/>
        <dbReference type="ChEBI" id="CHEBI:29999"/>
        <dbReference type="ChEBI" id="CHEBI:43474"/>
        <dbReference type="ChEBI" id="CHEBI:83421"/>
        <dbReference type="EC" id="3.1.3.16"/>
    </reaction>
</comment>
<evidence type="ECO:0000256" key="12">
    <source>
        <dbReference type="ARBA" id="ARBA00047761"/>
    </source>
</evidence>
<evidence type="ECO:0000256" key="6">
    <source>
        <dbReference type="ARBA" id="ARBA00022777"/>
    </source>
</evidence>
<keyword evidence="10" id="KW-0904">Protein phosphatase</keyword>
<dbReference type="InterPro" id="IPR029016">
    <property type="entry name" value="GAF-like_dom_sf"/>
</dbReference>
<dbReference type="Proteomes" id="UP000305778">
    <property type="component" value="Unassembled WGS sequence"/>
</dbReference>
<dbReference type="InterPro" id="IPR003018">
    <property type="entry name" value="GAF"/>
</dbReference>
<organism evidence="17 18">
    <name type="scientific">Actinacidiphila oryziradicis</name>
    <dbReference type="NCBI Taxonomy" id="2571141"/>
    <lineage>
        <taxon>Bacteria</taxon>
        <taxon>Bacillati</taxon>
        <taxon>Actinomycetota</taxon>
        <taxon>Actinomycetes</taxon>
        <taxon>Kitasatosporales</taxon>
        <taxon>Streptomycetaceae</taxon>
        <taxon>Actinacidiphila</taxon>
    </lineage>
</organism>
<dbReference type="InterPro" id="IPR001932">
    <property type="entry name" value="PPM-type_phosphatase-like_dom"/>
</dbReference>
<keyword evidence="5" id="KW-0547">Nucleotide-binding</keyword>
<protein>
    <recommendedName>
        <fullName evidence="1">protein-serine/threonine phosphatase</fullName>
        <ecNumber evidence="1">3.1.3.16</ecNumber>
    </recommendedName>
    <alternativeName>
        <fullName evidence="15">Protein-serine/threonine phosphatase</fullName>
    </alternativeName>
    <alternativeName>
        <fullName evidence="14">Serine/threonine-protein kinase</fullName>
    </alternativeName>
</protein>
<evidence type="ECO:0000256" key="5">
    <source>
        <dbReference type="ARBA" id="ARBA00022741"/>
    </source>
</evidence>
<dbReference type="GO" id="GO:0005524">
    <property type="term" value="F:ATP binding"/>
    <property type="evidence" value="ECO:0007669"/>
    <property type="project" value="UniProtKB-KW"/>
</dbReference>
<evidence type="ECO:0000313" key="18">
    <source>
        <dbReference type="Proteomes" id="UP000305778"/>
    </source>
</evidence>
<dbReference type="SUPFAM" id="SSF55781">
    <property type="entry name" value="GAF domain-like"/>
    <property type="match status" value="1"/>
</dbReference>
<dbReference type="RefSeq" id="WP_136724811.1">
    <property type="nucleotide sequence ID" value="NZ_SUMC01000014.1"/>
</dbReference>
<dbReference type="GO" id="GO:0016301">
    <property type="term" value="F:kinase activity"/>
    <property type="evidence" value="ECO:0007669"/>
    <property type="project" value="UniProtKB-KW"/>
</dbReference>
<dbReference type="EMBL" id="SUMC01000014">
    <property type="protein sequence ID" value="TKA10458.1"/>
    <property type="molecule type" value="Genomic_DNA"/>
</dbReference>
<keyword evidence="3" id="KW-0808">Transferase</keyword>
<sequence>MNAAVIILDTTGQVRLWSHQAEDMLGWTGDHAVGLGFDRLMHVRGDADLLAELLDTESWTGHLSLHHRDGYPVQVRAEVSLLADGDGRPYVHASLSDVSRQHTEWRDLATLESLFDSSPLGVAILGSDLRHIKVNKTLALLDHHPVEKHLGRTVDEVVGGRVGEALAELQRNVLRTGRPVVDVIMPGPDGEGFRSVSCSRLEDEDHRVLGVGCTVMDVSERYEVAAQKEIVRERLSLLNDVGTRVADLLDIPRIAERLADTVVPRFSDYAGVIVLEEIAAAGELPRQPPTHRTPLVQLGAAYKQHSPPVERLLRAGQSFTVSERSVTGTALHTGLPQLANTAERLLAATYPGDPRTKAALELGVHSMMALPLRVGGIVLGLLVVYRAESSAPFNDDDMAFAMKLAGRASTSLDNARLYARERAGALMLQRALLPHHIPEPPGVRIAFRYVPGSTGTEAGGDWFDVTQLTGGRVALVIGDVTGHGLRAAATMGLLRTAVRTLSGLDLPPAELLQRIDDIAVELAHDPDEALMATCVYAVYDASLSRCTIARAGHVPPLIVEPDPASEGGRRVRLLELPPGVPLGVGGVKFEAVEFDVPDESVLVLYTDGLIETRGEDISEGLDRLRARLAQPYDSLQATCDGVLGILEPGTERDDVALLLAQLSGLPGGLAADGAAR</sequence>
<dbReference type="SUPFAM" id="SSF55785">
    <property type="entry name" value="PYP-like sensor domain (PAS domain)"/>
    <property type="match status" value="2"/>
</dbReference>
<dbReference type="GO" id="GO:0006355">
    <property type="term" value="P:regulation of DNA-templated transcription"/>
    <property type="evidence" value="ECO:0007669"/>
    <property type="project" value="InterPro"/>
</dbReference>
<evidence type="ECO:0000256" key="15">
    <source>
        <dbReference type="ARBA" id="ARBA00081350"/>
    </source>
</evidence>
<evidence type="ECO:0000256" key="1">
    <source>
        <dbReference type="ARBA" id="ARBA00013081"/>
    </source>
</evidence>
<dbReference type="FunFam" id="3.60.40.10:FF:000005">
    <property type="entry name" value="Serine/threonine protein phosphatase"/>
    <property type="match status" value="1"/>
</dbReference>
<accession>A0A4U0SMX1</accession>
<dbReference type="NCBIfam" id="TIGR00229">
    <property type="entry name" value="sensory_box"/>
    <property type="match status" value="1"/>
</dbReference>
<dbReference type="InterPro" id="IPR036457">
    <property type="entry name" value="PPM-type-like_dom_sf"/>
</dbReference>
<dbReference type="InterPro" id="IPR013656">
    <property type="entry name" value="PAS_4"/>
</dbReference>
<proteinExistence type="predicted"/>
<dbReference type="Gene3D" id="3.30.450.20">
    <property type="entry name" value="PAS domain"/>
    <property type="match status" value="2"/>
</dbReference>
<keyword evidence="2" id="KW-0597">Phosphoprotein</keyword>
<dbReference type="PROSITE" id="PS50112">
    <property type="entry name" value="PAS"/>
    <property type="match status" value="1"/>
</dbReference>
<dbReference type="InterPro" id="IPR035965">
    <property type="entry name" value="PAS-like_dom_sf"/>
</dbReference>
<dbReference type="SMART" id="SM00065">
    <property type="entry name" value="GAF"/>
    <property type="match status" value="1"/>
</dbReference>
<evidence type="ECO:0000259" key="16">
    <source>
        <dbReference type="PROSITE" id="PS50112"/>
    </source>
</evidence>
<evidence type="ECO:0000256" key="13">
    <source>
        <dbReference type="ARBA" id="ARBA00056274"/>
    </source>
</evidence>
<feature type="domain" description="PAS" evidence="16">
    <location>
        <begin position="1"/>
        <end position="34"/>
    </location>
</feature>
<evidence type="ECO:0000256" key="14">
    <source>
        <dbReference type="ARBA" id="ARBA00075117"/>
    </source>
</evidence>
<evidence type="ECO:0000256" key="10">
    <source>
        <dbReference type="ARBA" id="ARBA00022912"/>
    </source>
</evidence>
<keyword evidence="8" id="KW-0067">ATP-binding</keyword>
<evidence type="ECO:0000256" key="8">
    <source>
        <dbReference type="ARBA" id="ARBA00022840"/>
    </source>
</evidence>
<evidence type="ECO:0000256" key="7">
    <source>
        <dbReference type="ARBA" id="ARBA00022801"/>
    </source>
</evidence>
<keyword evidence="7" id="KW-0378">Hydrolase</keyword>
<dbReference type="Pfam" id="PF08448">
    <property type="entry name" value="PAS_4"/>
    <property type="match status" value="1"/>
</dbReference>
<evidence type="ECO:0000256" key="9">
    <source>
        <dbReference type="ARBA" id="ARBA00022842"/>
    </source>
</evidence>
<dbReference type="PANTHER" id="PTHR43156">
    <property type="entry name" value="STAGE II SPORULATION PROTEIN E-RELATED"/>
    <property type="match status" value="1"/>
</dbReference>
<dbReference type="GO" id="GO:0004722">
    <property type="term" value="F:protein serine/threonine phosphatase activity"/>
    <property type="evidence" value="ECO:0007669"/>
    <property type="project" value="UniProtKB-EC"/>
</dbReference>
<dbReference type="SMART" id="SM00331">
    <property type="entry name" value="PP2C_SIG"/>
    <property type="match status" value="1"/>
</dbReference>
<keyword evidence="18" id="KW-1185">Reference proteome</keyword>
<dbReference type="Gene3D" id="3.60.40.10">
    <property type="entry name" value="PPM-type phosphatase domain"/>
    <property type="match status" value="1"/>
</dbReference>
<dbReference type="CDD" id="cd00130">
    <property type="entry name" value="PAS"/>
    <property type="match status" value="1"/>
</dbReference>
<dbReference type="Pfam" id="PF01590">
    <property type="entry name" value="GAF"/>
    <property type="match status" value="1"/>
</dbReference>
<dbReference type="Gene3D" id="3.30.450.40">
    <property type="match status" value="1"/>
</dbReference>
<dbReference type="PANTHER" id="PTHR43156:SF2">
    <property type="entry name" value="STAGE II SPORULATION PROTEIN E"/>
    <property type="match status" value="1"/>
</dbReference>
<keyword evidence="9" id="KW-0460">Magnesium</keyword>